<feature type="signal peptide" evidence="1">
    <location>
        <begin position="1"/>
        <end position="18"/>
    </location>
</feature>
<sequence>MKLILALCLFACVGFAVAGYGSGTPGYYDPWTYYGGYDRYSYRRPQPRPYGEKDVTIMATVMINITGMDSMASSMASSMETTTNNSVIQ</sequence>
<keyword evidence="1" id="KW-0732">Signal</keyword>
<dbReference type="AlphaFoldDB" id="A0A1D2N967"/>
<accession>A0A1D2N967</accession>
<reference evidence="2 3" key="1">
    <citation type="journal article" date="2016" name="Genome Biol. Evol.">
        <title>Gene Family Evolution Reflects Adaptation to Soil Environmental Stressors in the Genome of the Collembolan Orchesella cincta.</title>
        <authorList>
            <person name="Faddeeva-Vakhrusheva A."/>
            <person name="Derks M.F."/>
            <person name="Anvar S.Y."/>
            <person name="Agamennone V."/>
            <person name="Suring W."/>
            <person name="Smit S."/>
            <person name="van Straalen N.M."/>
            <person name="Roelofs D."/>
        </authorList>
    </citation>
    <scope>NUCLEOTIDE SEQUENCE [LARGE SCALE GENOMIC DNA]</scope>
    <source>
        <tissue evidence="2">Mixed pool</tissue>
    </source>
</reference>
<gene>
    <name evidence="2" type="ORF">Ocin01_04892</name>
</gene>
<dbReference type="EMBL" id="LJIJ01000139">
    <property type="protein sequence ID" value="ODN01777.1"/>
    <property type="molecule type" value="Genomic_DNA"/>
</dbReference>
<proteinExistence type="predicted"/>
<evidence type="ECO:0000313" key="2">
    <source>
        <dbReference type="EMBL" id="ODN01777.1"/>
    </source>
</evidence>
<protein>
    <submittedName>
        <fullName evidence="2">Uncharacterized protein</fullName>
    </submittedName>
</protein>
<evidence type="ECO:0000256" key="1">
    <source>
        <dbReference type="SAM" id="SignalP"/>
    </source>
</evidence>
<dbReference type="Proteomes" id="UP000094527">
    <property type="component" value="Unassembled WGS sequence"/>
</dbReference>
<feature type="chain" id="PRO_5008905239" evidence="1">
    <location>
        <begin position="19"/>
        <end position="89"/>
    </location>
</feature>
<organism evidence="2 3">
    <name type="scientific">Orchesella cincta</name>
    <name type="common">Springtail</name>
    <name type="synonym">Podura cincta</name>
    <dbReference type="NCBI Taxonomy" id="48709"/>
    <lineage>
        <taxon>Eukaryota</taxon>
        <taxon>Metazoa</taxon>
        <taxon>Ecdysozoa</taxon>
        <taxon>Arthropoda</taxon>
        <taxon>Hexapoda</taxon>
        <taxon>Collembola</taxon>
        <taxon>Entomobryomorpha</taxon>
        <taxon>Entomobryoidea</taxon>
        <taxon>Orchesellidae</taxon>
        <taxon>Orchesellinae</taxon>
        <taxon>Orchesella</taxon>
    </lineage>
</organism>
<name>A0A1D2N967_ORCCI</name>
<comment type="caution">
    <text evidence="2">The sequence shown here is derived from an EMBL/GenBank/DDBJ whole genome shotgun (WGS) entry which is preliminary data.</text>
</comment>
<evidence type="ECO:0000313" key="3">
    <source>
        <dbReference type="Proteomes" id="UP000094527"/>
    </source>
</evidence>
<keyword evidence="3" id="KW-1185">Reference proteome</keyword>